<feature type="region of interest" description="Disordered" evidence="1">
    <location>
        <begin position="239"/>
        <end position="276"/>
    </location>
</feature>
<dbReference type="EMBL" id="CAJNOK010024095">
    <property type="protein sequence ID" value="CAF1372052.1"/>
    <property type="molecule type" value="Genomic_DNA"/>
</dbReference>
<comment type="caution">
    <text evidence="2">The sequence shown here is derived from an EMBL/GenBank/DDBJ whole genome shotgun (WGS) entry which is preliminary data.</text>
</comment>
<evidence type="ECO:0000313" key="2">
    <source>
        <dbReference type="EMBL" id="CAF1372052.1"/>
    </source>
</evidence>
<dbReference type="Proteomes" id="UP000682733">
    <property type="component" value="Unassembled WGS sequence"/>
</dbReference>
<reference evidence="2" key="1">
    <citation type="submission" date="2021-02" db="EMBL/GenBank/DDBJ databases">
        <authorList>
            <person name="Nowell W R."/>
        </authorList>
    </citation>
    <scope>NUCLEOTIDE SEQUENCE</scope>
</reference>
<sequence>KLNVRMMMLRQSCRTQRQKSDLSIKDNSISSKNVIYGLSNSERNDGDIFMRASVDNTNSTQCFEVEQEEYTQQKQPTPNTNALLNLTRPSSPIILRRRKVKSKSTKPVQQPLQTSINQQDVIKNDRKLKRKLQDSKNDNDDFIVSKRKRTKTPFVKDLMVKIPYKLVENFMNEYEQKLKKRYKTSKKQGSLETFMVKELHKYVSSSKKPSKTTTRTTDDDDDDFVEPNRFRTIQKHLDKQKMKLKKKSKTNSHCDSFIDSTKDKNQSTSLEKQARR</sequence>
<proteinExistence type="predicted"/>
<protein>
    <submittedName>
        <fullName evidence="2">Uncharacterized protein</fullName>
    </submittedName>
</protein>
<evidence type="ECO:0000313" key="4">
    <source>
        <dbReference type="Proteomes" id="UP000677228"/>
    </source>
</evidence>
<name>A0A8S2F1M1_9BILA</name>
<organism evidence="2 4">
    <name type="scientific">Didymodactylos carnosus</name>
    <dbReference type="NCBI Taxonomy" id="1234261"/>
    <lineage>
        <taxon>Eukaryota</taxon>
        <taxon>Metazoa</taxon>
        <taxon>Spiralia</taxon>
        <taxon>Gnathifera</taxon>
        <taxon>Rotifera</taxon>
        <taxon>Eurotatoria</taxon>
        <taxon>Bdelloidea</taxon>
        <taxon>Philodinida</taxon>
        <taxon>Philodinidae</taxon>
        <taxon>Didymodactylos</taxon>
    </lineage>
</organism>
<evidence type="ECO:0000256" key="1">
    <source>
        <dbReference type="SAM" id="MobiDB-lite"/>
    </source>
</evidence>
<dbReference type="AlphaFoldDB" id="A0A8S2F1M1"/>
<gene>
    <name evidence="2" type="ORF">OVA965_LOCUS31718</name>
    <name evidence="3" type="ORF">TMI583_LOCUS32552</name>
</gene>
<evidence type="ECO:0000313" key="3">
    <source>
        <dbReference type="EMBL" id="CAF4181057.1"/>
    </source>
</evidence>
<dbReference type="EMBL" id="CAJOBA010045763">
    <property type="protein sequence ID" value="CAF4181057.1"/>
    <property type="molecule type" value="Genomic_DNA"/>
</dbReference>
<feature type="region of interest" description="Disordered" evidence="1">
    <location>
        <begin position="202"/>
        <end position="225"/>
    </location>
</feature>
<feature type="compositionally biased region" description="Polar residues" evidence="1">
    <location>
        <begin position="266"/>
        <end position="276"/>
    </location>
</feature>
<dbReference type="Proteomes" id="UP000677228">
    <property type="component" value="Unassembled WGS sequence"/>
</dbReference>
<feature type="non-terminal residue" evidence="2">
    <location>
        <position position="1"/>
    </location>
</feature>
<accession>A0A8S2F1M1</accession>